<evidence type="ECO:0000256" key="1">
    <source>
        <dbReference type="ARBA" id="ARBA00004323"/>
    </source>
</evidence>
<evidence type="ECO:0000256" key="14">
    <source>
        <dbReference type="RuleBase" id="RU363063"/>
    </source>
</evidence>
<evidence type="ECO:0000313" key="17">
    <source>
        <dbReference type="WormBase" id="C47F8.5"/>
    </source>
</evidence>
<evidence type="ECO:0000256" key="10">
    <source>
        <dbReference type="ARBA" id="ARBA00023136"/>
    </source>
</evidence>
<evidence type="ECO:0000256" key="8">
    <source>
        <dbReference type="ARBA" id="ARBA00022989"/>
    </source>
</evidence>
<dbReference type="SMR" id="O62114"/>
<dbReference type="Pfam" id="PF01762">
    <property type="entry name" value="Galactosyl_T"/>
    <property type="match status" value="1"/>
</dbReference>
<dbReference type="EMBL" id="BX284601">
    <property type="protein sequence ID" value="CAA15838.2"/>
    <property type="molecule type" value="Genomic_DNA"/>
</dbReference>
<proteinExistence type="inferred from homology"/>
<comment type="similarity">
    <text evidence="3 14">Belongs to the glycosyltransferase 31 family.</text>
</comment>
<keyword evidence="6 14" id="KW-0812">Transmembrane</keyword>
<dbReference type="GO" id="GO:0016757">
    <property type="term" value="F:glycosyltransferase activity"/>
    <property type="evidence" value="ECO:0000318"/>
    <property type="project" value="GO_Central"/>
</dbReference>
<dbReference type="RefSeq" id="NP_493116.2">
    <property type="nucleotide sequence ID" value="NM_060715.2"/>
</dbReference>
<dbReference type="eggNOG" id="KOG2287">
    <property type="taxonomic scope" value="Eukaryota"/>
</dbReference>
<gene>
    <name evidence="15 17" type="ORF">C47F8.5</name>
    <name evidence="15" type="ORF">CELE_C47F8.5</name>
</gene>
<dbReference type="Proteomes" id="UP000001940">
    <property type="component" value="Chromosome I"/>
</dbReference>
<dbReference type="WormBase" id="C47F8.5">
    <property type="protein sequence ID" value="CE34165"/>
    <property type="gene ID" value="WBGene00008161"/>
</dbReference>
<comment type="pathway">
    <text evidence="2">Protein modification; protein glycosylation.</text>
</comment>
<keyword evidence="9 14" id="KW-0333">Golgi apparatus</keyword>
<dbReference type="InterPro" id="IPR002659">
    <property type="entry name" value="Glyco_trans_31"/>
</dbReference>
<comment type="subcellular location">
    <subcellularLocation>
        <location evidence="1 14">Golgi apparatus membrane</location>
        <topology evidence="1 14">Single-pass type II membrane protein</topology>
    </subcellularLocation>
</comment>
<keyword evidence="11" id="KW-0325">Glycoprotein</keyword>
<dbReference type="EC" id="2.4.1.-" evidence="14"/>
<dbReference type="UCSC" id="C47F8.5">
    <property type="organism name" value="c. elegans"/>
</dbReference>
<organism evidence="15 16">
    <name type="scientific">Caenorhabditis elegans</name>
    <dbReference type="NCBI Taxonomy" id="6239"/>
    <lineage>
        <taxon>Eukaryota</taxon>
        <taxon>Metazoa</taxon>
        <taxon>Ecdysozoa</taxon>
        <taxon>Nematoda</taxon>
        <taxon>Chromadorea</taxon>
        <taxon>Rhabditida</taxon>
        <taxon>Rhabditina</taxon>
        <taxon>Rhabditomorpha</taxon>
        <taxon>Rhabditoidea</taxon>
        <taxon>Rhabditidae</taxon>
        <taxon>Peloderinae</taxon>
        <taxon>Caenorhabditis</taxon>
    </lineage>
</organism>
<dbReference type="CAZy" id="GT31">
    <property type="family name" value="Glycosyltransferase Family 31"/>
</dbReference>
<dbReference type="PaxDb" id="6239-C47F8.5"/>
<dbReference type="AlphaFoldDB" id="O62114"/>
<evidence type="ECO:0000256" key="3">
    <source>
        <dbReference type="ARBA" id="ARBA00008661"/>
    </source>
</evidence>
<dbReference type="PANTHER" id="PTHR11214:SF391">
    <property type="entry name" value="BETA-1,3-GALACTOSYLTRANSFERASE BRE-2-RELATED"/>
    <property type="match status" value="1"/>
</dbReference>
<name>O62114_CAEEL</name>
<dbReference type="GO" id="GO:0000139">
    <property type="term" value="C:Golgi membrane"/>
    <property type="evidence" value="ECO:0000318"/>
    <property type="project" value="GO_Central"/>
</dbReference>
<dbReference type="HOGENOM" id="CLU_045590_0_0_1"/>
<feature type="transmembrane region" description="Helical" evidence="14">
    <location>
        <begin position="6"/>
        <end position="29"/>
    </location>
</feature>
<dbReference type="AGR" id="WB:WBGene00008161"/>
<dbReference type="OMA" id="AERCYEP"/>
<evidence type="ECO:0000256" key="12">
    <source>
        <dbReference type="ARBA" id="ARBA00057347"/>
    </source>
</evidence>
<dbReference type="GO" id="GO:0016758">
    <property type="term" value="F:hexosyltransferase activity"/>
    <property type="evidence" value="ECO:0007669"/>
    <property type="project" value="InterPro"/>
</dbReference>
<keyword evidence="13" id="KW-0978">Insecticide resistance</keyword>
<evidence type="ECO:0000256" key="5">
    <source>
        <dbReference type="ARBA" id="ARBA00022679"/>
    </source>
</evidence>
<dbReference type="OrthoDB" id="6086505at2759"/>
<dbReference type="Gene3D" id="3.90.550.50">
    <property type="match status" value="1"/>
</dbReference>
<dbReference type="KEGG" id="cel:CELE_C47F8.5"/>
<dbReference type="GeneID" id="183561"/>
<keyword evidence="4 14" id="KW-0328">Glycosyltransferase</keyword>
<evidence type="ECO:0000256" key="13">
    <source>
        <dbReference type="ARBA" id="ARBA00084120"/>
    </source>
</evidence>
<evidence type="ECO:0000313" key="16">
    <source>
        <dbReference type="Proteomes" id="UP000001940"/>
    </source>
</evidence>
<dbReference type="FunCoup" id="O62114">
    <property type="interactions" value="30"/>
</dbReference>
<evidence type="ECO:0000256" key="11">
    <source>
        <dbReference type="ARBA" id="ARBA00023180"/>
    </source>
</evidence>
<sequence length="368" mass="43077">MHFSNLFQIFLWARVAVIASFFITFLLLWNYRNVQNSSQYHANSKGKFVFEENCTRSGWNLNTTAERTMDYGTSFIISFADIQKTYKWLYLPETDIVLRSPDILMMVASRTDSFARRNVLRKTWMNKNYSEIVRDGRMKALFLVGMVSEDYRVRRIVMEEAKLYGDMVVIDLEDTYDDLPFKSLSLLLYAVSKAPEFKVIGKIDEDVMFFPDKLIPLLDGKVIDPDAAAFYGQLLKEGEPVIKKKDAHWYVPDYAYNCTGYPAYVAGPFYLATRKAAKLVLKFTKFQNFMTVEDSLITGILANDLGIPRKNLEHVYRHDYDIQDNEGKEILAWHSFKNNIPYRNFFVKRVARHRYEQNLSNMLLEINR</sequence>
<dbReference type="PhylomeDB" id="O62114"/>
<dbReference type="PANTHER" id="PTHR11214">
    <property type="entry name" value="BETA-1,3-N-ACETYLGLUCOSAMINYLTRANSFERASE"/>
    <property type="match status" value="1"/>
</dbReference>
<keyword evidence="7 14" id="KW-0735">Signal-anchor</keyword>
<evidence type="ECO:0000256" key="9">
    <source>
        <dbReference type="ARBA" id="ARBA00023034"/>
    </source>
</evidence>
<accession>O62114</accession>
<dbReference type="FunFam" id="3.90.550.50:FF:000047">
    <property type="entry name" value="Hexosyltransferase"/>
    <property type="match status" value="1"/>
</dbReference>
<dbReference type="CTD" id="183561"/>
<evidence type="ECO:0000256" key="7">
    <source>
        <dbReference type="ARBA" id="ARBA00022968"/>
    </source>
</evidence>
<keyword evidence="8 14" id="KW-1133">Transmembrane helix</keyword>
<evidence type="ECO:0000256" key="4">
    <source>
        <dbReference type="ARBA" id="ARBA00022676"/>
    </source>
</evidence>
<evidence type="ECO:0000256" key="2">
    <source>
        <dbReference type="ARBA" id="ARBA00004922"/>
    </source>
</evidence>
<keyword evidence="16" id="KW-1185">Reference proteome</keyword>
<keyword evidence="5" id="KW-0808">Transferase</keyword>
<dbReference type="GO" id="GO:0006493">
    <property type="term" value="P:protein O-linked glycosylation"/>
    <property type="evidence" value="ECO:0000318"/>
    <property type="project" value="GO_Central"/>
</dbReference>
<keyword evidence="10 14" id="KW-0472">Membrane</keyword>
<comment type="function">
    <text evidence="12">Transfers N-acetylgalactosamine onto carbohydrate substrates. Involved in susceptibility to pore-forming crystal toxins in conjunction with bre-1, bre-3, bre-4, and bre-5. Involved in resistance to the nematotoxic C.cinerea galectin Cgl2.</text>
</comment>
<protein>
    <recommendedName>
        <fullName evidence="14">Hexosyltransferase</fullName>
        <ecNumber evidence="14">2.4.1.-</ecNumber>
    </recommendedName>
</protein>
<evidence type="ECO:0000313" key="15">
    <source>
        <dbReference type="EMBL" id="CAA15838.2"/>
    </source>
</evidence>
<dbReference type="PIR" id="T20028">
    <property type="entry name" value="T20028"/>
</dbReference>
<evidence type="ECO:0000256" key="6">
    <source>
        <dbReference type="ARBA" id="ARBA00022692"/>
    </source>
</evidence>
<dbReference type="InParanoid" id="O62114"/>
<reference evidence="15 16" key="1">
    <citation type="journal article" date="1998" name="Science">
        <title>Genome sequence of the nematode C. elegans: a platform for investigating biology.</title>
        <authorList>
            <consortium name="The C. elegans sequencing consortium"/>
            <person name="Sulson J.E."/>
            <person name="Waterston R."/>
        </authorList>
    </citation>
    <scope>NUCLEOTIDE SEQUENCE [LARGE SCALE GENOMIC DNA]</scope>
    <source>
        <strain evidence="15 16">Bristol N2</strain>
    </source>
</reference>